<keyword evidence="4 9" id="KW-0460">Magnesium</keyword>
<keyword evidence="12" id="KW-1185">Reference proteome</keyword>
<dbReference type="Gene3D" id="3.20.20.70">
    <property type="entry name" value="Aldolase class I"/>
    <property type="match status" value="1"/>
</dbReference>
<dbReference type="Pfam" id="PF02581">
    <property type="entry name" value="TMP-TENI"/>
    <property type="match status" value="1"/>
</dbReference>
<comment type="similarity">
    <text evidence="9">Belongs to the thiamine-phosphate synthase family.</text>
</comment>
<gene>
    <name evidence="9" type="primary">thiE</name>
    <name evidence="11" type="ORF">SAMN05216389_103122</name>
</gene>
<organism evidence="11 12">
    <name type="scientific">Oceanobacillus limi</name>
    <dbReference type="NCBI Taxonomy" id="930131"/>
    <lineage>
        <taxon>Bacteria</taxon>
        <taxon>Bacillati</taxon>
        <taxon>Bacillota</taxon>
        <taxon>Bacilli</taxon>
        <taxon>Bacillales</taxon>
        <taxon>Bacillaceae</taxon>
        <taxon>Oceanobacillus</taxon>
    </lineage>
</organism>
<dbReference type="InterPro" id="IPR022998">
    <property type="entry name" value="ThiamineP_synth_TenI"/>
</dbReference>
<dbReference type="OrthoDB" id="9815348at2"/>
<dbReference type="InterPro" id="IPR013785">
    <property type="entry name" value="Aldolase_TIM"/>
</dbReference>
<evidence type="ECO:0000256" key="2">
    <source>
        <dbReference type="ARBA" id="ARBA00022679"/>
    </source>
</evidence>
<dbReference type="EMBL" id="FOHE01000003">
    <property type="protein sequence ID" value="SES90455.1"/>
    <property type="molecule type" value="Genomic_DNA"/>
</dbReference>
<feature type="binding site" evidence="9">
    <location>
        <begin position="129"/>
        <end position="131"/>
    </location>
    <ligand>
        <name>2-[(2R,5Z)-2-carboxy-4-methylthiazol-5(2H)-ylidene]ethyl phosphate</name>
        <dbReference type="ChEBI" id="CHEBI:62899"/>
    </ligand>
</feature>
<comment type="pathway">
    <text evidence="1 9">Cofactor biosynthesis; thiamine diphosphate biosynthesis; thiamine phosphate from 4-amino-2-methyl-5-diphosphomethylpyrimidine and 4-methyl-5-(2-phosphoethyl)-thiazole: step 1/1.</text>
</comment>
<comment type="catalytic activity">
    <reaction evidence="7 9">
        <text>2-(2-carboxy-4-methylthiazol-5-yl)ethyl phosphate + 4-amino-2-methyl-5-(diphosphooxymethyl)pyrimidine + 2 H(+) = thiamine phosphate + CO2 + diphosphate</text>
        <dbReference type="Rhea" id="RHEA:47848"/>
        <dbReference type="ChEBI" id="CHEBI:15378"/>
        <dbReference type="ChEBI" id="CHEBI:16526"/>
        <dbReference type="ChEBI" id="CHEBI:33019"/>
        <dbReference type="ChEBI" id="CHEBI:37575"/>
        <dbReference type="ChEBI" id="CHEBI:57841"/>
        <dbReference type="ChEBI" id="CHEBI:62890"/>
        <dbReference type="EC" id="2.5.1.3"/>
    </reaction>
</comment>
<dbReference type="PANTHER" id="PTHR20857:SF22">
    <property type="entry name" value="THIAZOLE TAUTOMERASE"/>
    <property type="match status" value="1"/>
</dbReference>
<dbReference type="InterPro" id="IPR034291">
    <property type="entry name" value="TMP_synthase"/>
</dbReference>
<dbReference type="GO" id="GO:0009229">
    <property type="term" value="P:thiamine diphosphate biosynthetic process"/>
    <property type="evidence" value="ECO:0007669"/>
    <property type="project" value="UniProtKB-UniRule"/>
</dbReference>
<name>A0A1I0A8G8_9BACI</name>
<evidence type="ECO:0000313" key="11">
    <source>
        <dbReference type="EMBL" id="SES90455.1"/>
    </source>
</evidence>
<reference evidence="11 12" key="1">
    <citation type="submission" date="2016-10" db="EMBL/GenBank/DDBJ databases">
        <authorList>
            <person name="de Groot N.N."/>
        </authorList>
    </citation>
    <scope>NUCLEOTIDE SEQUENCE [LARGE SCALE GENOMIC DNA]</scope>
    <source>
        <strain evidence="11 12">IBRC-M 10780</strain>
    </source>
</reference>
<comment type="caution">
    <text evidence="9">Lacks conserved residue(s) required for the propagation of feature annotation.</text>
</comment>
<dbReference type="GO" id="GO:0009228">
    <property type="term" value="P:thiamine biosynthetic process"/>
    <property type="evidence" value="ECO:0007669"/>
    <property type="project" value="UniProtKB-KW"/>
</dbReference>
<dbReference type="UniPathway" id="UPA00060">
    <property type="reaction ID" value="UER00141"/>
</dbReference>
<evidence type="ECO:0000313" key="12">
    <source>
        <dbReference type="Proteomes" id="UP000198618"/>
    </source>
</evidence>
<dbReference type="STRING" id="930131.SAMN05216389_103122"/>
<evidence type="ECO:0000256" key="4">
    <source>
        <dbReference type="ARBA" id="ARBA00022842"/>
    </source>
</evidence>
<accession>A0A1I0A8G8</accession>
<evidence type="ECO:0000256" key="9">
    <source>
        <dbReference type="HAMAP-Rule" id="MF_00097"/>
    </source>
</evidence>
<dbReference type="GO" id="GO:0004789">
    <property type="term" value="F:thiamine-phosphate diphosphorylase activity"/>
    <property type="evidence" value="ECO:0007669"/>
    <property type="project" value="UniProtKB-UniRule"/>
</dbReference>
<comment type="catalytic activity">
    <reaction evidence="8 9">
        <text>2-[(2R,5Z)-2-carboxy-4-methylthiazol-5(2H)-ylidene]ethyl phosphate + 4-amino-2-methyl-5-(diphosphooxymethyl)pyrimidine + 2 H(+) = thiamine phosphate + CO2 + diphosphate</text>
        <dbReference type="Rhea" id="RHEA:47844"/>
        <dbReference type="ChEBI" id="CHEBI:15378"/>
        <dbReference type="ChEBI" id="CHEBI:16526"/>
        <dbReference type="ChEBI" id="CHEBI:33019"/>
        <dbReference type="ChEBI" id="CHEBI:37575"/>
        <dbReference type="ChEBI" id="CHEBI:57841"/>
        <dbReference type="ChEBI" id="CHEBI:62899"/>
        <dbReference type="EC" id="2.5.1.3"/>
    </reaction>
</comment>
<protein>
    <recommendedName>
        <fullName evidence="9">Thiamine-phosphate synthase</fullName>
        <shortName evidence="9">TP synthase</shortName>
        <shortName evidence="9">TPS</shortName>
        <ecNumber evidence="9">2.5.1.3</ecNumber>
    </recommendedName>
    <alternativeName>
        <fullName evidence="9">Thiamine-phosphate pyrophosphorylase</fullName>
        <shortName evidence="9">TMP pyrophosphorylase</shortName>
        <shortName evidence="9">TMP-PPase</shortName>
    </alternativeName>
</protein>
<evidence type="ECO:0000256" key="6">
    <source>
        <dbReference type="ARBA" id="ARBA00047334"/>
    </source>
</evidence>
<dbReference type="NCBIfam" id="NF005819">
    <property type="entry name" value="PRK07695.1"/>
    <property type="match status" value="1"/>
</dbReference>
<feature type="binding site" evidence="9">
    <location>
        <position position="159"/>
    </location>
    <ligand>
        <name>2-[(2R,5Z)-2-carboxy-4-methylthiazol-5(2H)-ylidene]ethyl phosphate</name>
        <dbReference type="ChEBI" id="CHEBI:62899"/>
    </ligand>
</feature>
<dbReference type="RefSeq" id="WP_090867431.1">
    <property type="nucleotide sequence ID" value="NZ_FOHE01000003.1"/>
</dbReference>
<evidence type="ECO:0000256" key="7">
    <source>
        <dbReference type="ARBA" id="ARBA00047851"/>
    </source>
</evidence>
<proteinExistence type="inferred from homology"/>
<feature type="binding site" evidence="9">
    <location>
        <position position="65"/>
    </location>
    <ligand>
        <name>4-amino-2-methyl-5-(diphosphooxymethyl)pyrimidine</name>
        <dbReference type="ChEBI" id="CHEBI:57841"/>
    </ligand>
</feature>
<evidence type="ECO:0000256" key="8">
    <source>
        <dbReference type="ARBA" id="ARBA00047883"/>
    </source>
</evidence>
<keyword evidence="3 9" id="KW-0479">Metal-binding</keyword>
<dbReference type="InterPro" id="IPR036206">
    <property type="entry name" value="ThiamineP_synth_sf"/>
</dbReference>
<dbReference type="AlphaFoldDB" id="A0A1I0A8G8"/>
<keyword evidence="2 9" id="KW-0808">Transferase</keyword>
<evidence type="ECO:0000256" key="1">
    <source>
        <dbReference type="ARBA" id="ARBA00005165"/>
    </source>
</evidence>
<dbReference type="Proteomes" id="UP000198618">
    <property type="component" value="Unassembled WGS sequence"/>
</dbReference>
<dbReference type="GO" id="GO:0000287">
    <property type="term" value="F:magnesium ion binding"/>
    <property type="evidence" value="ECO:0007669"/>
    <property type="project" value="UniProtKB-UniRule"/>
</dbReference>
<comment type="catalytic activity">
    <reaction evidence="6 9">
        <text>4-methyl-5-(2-phosphooxyethyl)-thiazole + 4-amino-2-methyl-5-(diphosphooxymethyl)pyrimidine + H(+) = thiamine phosphate + diphosphate</text>
        <dbReference type="Rhea" id="RHEA:22328"/>
        <dbReference type="ChEBI" id="CHEBI:15378"/>
        <dbReference type="ChEBI" id="CHEBI:33019"/>
        <dbReference type="ChEBI" id="CHEBI:37575"/>
        <dbReference type="ChEBI" id="CHEBI:57841"/>
        <dbReference type="ChEBI" id="CHEBI:58296"/>
        <dbReference type="EC" id="2.5.1.3"/>
    </reaction>
</comment>
<feature type="binding site" evidence="9">
    <location>
        <position position="66"/>
    </location>
    <ligand>
        <name>Mg(2+)</name>
        <dbReference type="ChEBI" id="CHEBI:18420"/>
    </ligand>
</feature>
<dbReference type="HAMAP" id="MF_00097">
    <property type="entry name" value="TMP_synthase"/>
    <property type="match status" value="1"/>
</dbReference>
<keyword evidence="5 9" id="KW-0784">Thiamine biosynthesis</keyword>
<feature type="binding site" evidence="9">
    <location>
        <position position="103"/>
    </location>
    <ligand>
        <name>4-amino-2-methyl-5-(diphosphooxymethyl)pyrimidine</name>
        <dbReference type="ChEBI" id="CHEBI:57841"/>
    </ligand>
</feature>
<feature type="domain" description="Thiamine phosphate synthase/TenI" evidence="10">
    <location>
        <begin position="26"/>
        <end position="182"/>
    </location>
</feature>
<evidence type="ECO:0000256" key="5">
    <source>
        <dbReference type="ARBA" id="ARBA00022977"/>
    </source>
</evidence>
<comment type="function">
    <text evidence="9">Condenses 4-methyl-5-(beta-hydroxyethyl)thiazole monophosphate (THZ-P) and 2-methyl-4-amino-5-hydroxymethyl pyrimidine pyrophosphate (HMP-PP) to form thiamine monophosphate (TMP).</text>
</comment>
<evidence type="ECO:0000259" key="10">
    <source>
        <dbReference type="Pfam" id="PF02581"/>
    </source>
</evidence>
<dbReference type="PANTHER" id="PTHR20857">
    <property type="entry name" value="THIAMINE-PHOSPHATE PYROPHOSPHORYLASE"/>
    <property type="match status" value="1"/>
</dbReference>
<dbReference type="CDD" id="cd00564">
    <property type="entry name" value="TMP_TenI"/>
    <property type="match status" value="1"/>
</dbReference>
<dbReference type="EC" id="2.5.1.3" evidence="9"/>
<feature type="binding site" evidence="9">
    <location>
        <position position="132"/>
    </location>
    <ligand>
        <name>4-amino-2-methyl-5-(diphosphooxymethyl)pyrimidine</name>
        <dbReference type="ChEBI" id="CHEBI:57841"/>
    </ligand>
</feature>
<dbReference type="GO" id="GO:0005737">
    <property type="term" value="C:cytoplasm"/>
    <property type="evidence" value="ECO:0007669"/>
    <property type="project" value="TreeGrafter"/>
</dbReference>
<dbReference type="SUPFAM" id="SSF51391">
    <property type="entry name" value="Thiamin phosphate synthase"/>
    <property type="match status" value="1"/>
</dbReference>
<comment type="cofactor">
    <cofactor evidence="9">
        <name>Mg(2+)</name>
        <dbReference type="ChEBI" id="CHEBI:18420"/>
    </cofactor>
    <text evidence="9">Binds 1 Mg(2+) ion per subunit.</text>
</comment>
<sequence>MKKGQLHVVSTGKQPPEKLADIAGDIHPYVDAIHIREKTKTAKEIYELVKLFLANQVPLSKIIINDRVDVAYATKVHGVHLAYHSLPIALVKDHFPEMKIGCSVHSLEEAQQAEVQGADYITYGHVFATNSKPGLAPRGIESLVAVTRNTSIPVIAIGGIKPSDVKAVLESGAKGVAVMSGVLEADNPLEMAKAYAMNLSI</sequence>
<evidence type="ECO:0000256" key="3">
    <source>
        <dbReference type="ARBA" id="ARBA00022723"/>
    </source>
</evidence>